<evidence type="ECO:0000256" key="4">
    <source>
        <dbReference type="SAM" id="Phobius"/>
    </source>
</evidence>
<dbReference type="InterPro" id="IPR003593">
    <property type="entry name" value="AAA+_ATPase"/>
</dbReference>
<dbReference type="RefSeq" id="WP_263795966.1">
    <property type="nucleotide sequence ID" value="NZ_AP027141.1"/>
</dbReference>
<evidence type="ECO:0000256" key="3">
    <source>
        <dbReference type="PROSITE-ProRule" id="PRU00289"/>
    </source>
</evidence>
<dbReference type="CDD" id="cd01127">
    <property type="entry name" value="TrwB_TraG_TraD_VirD4"/>
    <property type="match status" value="1"/>
</dbReference>
<dbReference type="InterPro" id="IPR050206">
    <property type="entry name" value="FtsK/SpoIIIE/SftA"/>
</dbReference>
<dbReference type="Pfam" id="PF01580">
    <property type="entry name" value="FtsK_SpoIIIE"/>
    <property type="match status" value="1"/>
</dbReference>
<keyword evidence="2 3" id="KW-0067">ATP-binding</keyword>
<feature type="transmembrane region" description="Helical" evidence="4">
    <location>
        <begin position="183"/>
        <end position="208"/>
    </location>
</feature>
<organism evidence="6 7">
    <name type="scientific">Microbacterium terricola</name>
    <dbReference type="NCBI Taxonomy" id="344163"/>
    <lineage>
        <taxon>Bacteria</taxon>
        <taxon>Bacillati</taxon>
        <taxon>Actinomycetota</taxon>
        <taxon>Actinomycetes</taxon>
        <taxon>Micrococcales</taxon>
        <taxon>Microbacteriaceae</taxon>
        <taxon>Microbacterium</taxon>
    </lineage>
</organism>
<gene>
    <name evidence="6" type="ORF">Microterr_08300</name>
</gene>
<dbReference type="PROSITE" id="PS50901">
    <property type="entry name" value="FTSK"/>
    <property type="match status" value="1"/>
</dbReference>
<keyword evidence="7" id="KW-1185">Reference proteome</keyword>
<dbReference type="CDD" id="cd01120">
    <property type="entry name" value="RecA-like_superfamily"/>
    <property type="match status" value="1"/>
</dbReference>
<dbReference type="Gene3D" id="3.40.50.300">
    <property type="entry name" value="P-loop containing nucleotide triphosphate hydrolases"/>
    <property type="match status" value="3"/>
</dbReference>
<reference evidence="6 7" key="1">
    <citation type="submission" date="2022-12" db="EMBL/GenBank/DDBJ databases">
        <title>Microbacterium terricola strain KV-448 chromosome, complete genome.</title>
        <authorList>
            <person name="Oshima T."/>
            <person name="Moriya T."/>
            <person name="Bessho Y."/>
        </authorList>
    </citation>
    <scope>NUCLEOTIDE SEQUENCE [LARGE SCALE GENOMIC DNA]</scope>
    <source>
        <strain evidence="6 7">KV-448</strain>
    </source>
</reference>
<evidence type="ECO:0000256" key="2">
    <source>
        <dbReference type="ARBA" id="ARBA00022840"/>
    </source>
</evidence>
<keyword evidence="4" id="KW-0812">Transmembrane</keyword>
<feature type="transmembrane region" description="Helical" evidence="4">
    <location>
        <begin position="63"/>
        <end position="82"/>
    </location>
</feature>
<name>A0ABM8DXE1_9MICO</name>
<protein>
    <recommendedName>
        <fullName evidence="5">FtsK domain-containing protein</fullName>
    </recommendedName>
</protein>
<dbReference type="InterPro" id="IPR002543">
    <property type="entry name" value="FtsK_dom"/>
</dbReference>
<evidence type="ECO:0000259" key="5">
    <source>
        <dbReference type="PROSITE" id="PS50901"/>
    </source>
</evidence>
<evidence type="ECO:0000313" key="7">
    <source>
        <dbReference type="Proteomes" id="UP001317779"/>
    </source>
</evidence>
<dbReference type="InterPro" id="IPR027417">
    <property type="entry name" value="P-loop_NTPase"/>
</dbReference>
<accession>A0ABM8DXE1</accession>
<feature type="domain" description="FtsK" evidence="5">
    <location>
        <begin position="360"/>
        <end position="543"/>
    </location>
</feature>
<dbReference type="Proteomes" id="UP001317779">
    <property type="component" value="Chromosome"/>
</dbReference>
<keyword evidence="4" id="KW-0472">Membrane</keyword>
<dbReference type="SMART" id="SM00382">
    <property type="entry name" value="AAA"/>
    <property type="match status" value="2"/>
</dbReference>
<evidence type="ECO:0000256" key="1">
    <source>
        <dbReference type="ARBA" id="ARBA00022741"/>
    </source>
</evidence>
<dbReference type="PANTHER" id="PTHR22683">
    <property type="entry name" value="SPORULATION PROTEIN RELATED"/>
    <property type="match status" value="1"/>
</dbReference>
<feature type="binding site" evidence="3">
    <location>
        <begin position="378"/>
        <end position="385"/>
    </location>
    <ligand>
        <name>ATP</name>
        <dbReference type="ChEBI" id="CHEBI:30616"/>
    </ligand>
</feature>
<proteinExistence type="predicted"/>
<sequence>MAPRSAPSVASASAFDELVDGAEPLSLPPPWTAPARPPVPIIAALVPIAGAVVLWLVTGWIAALWLAALGPLIAGATVLDAARALRRERARALADAAAARLRVGAQVDRRQAAERADLWARHRDVLGYVRRDDEVWRAVPGREGVWVVGAGTVGSTVSVTGGGLDEESEHLRRRARRLDRAPVLVPLSAGLAVRGGGALAAAVVRALALQLCLALPPGAVRVVAGPADDGAWMRMLPHREIAAPVRLAITGPGDAAPDDADIVLMHLAPGAPVPPRCGALLTVLSPARALLDHDGSAHEISVEAVGRDQAEALAGGLAARAARIGIGQTAEPPVALGPLLRDAPPARRGGLPAVIGARGGEPVVVDLVTDGPHAVVAGVTGAGKSELLVTWVLALAATHSTDEVAFLLADFKGGTAFDPLAGLPHVAGVITDLDGTGALRAIQSLRAEIRRREAALAAAGARDVLDPAAGLGRLVVVVDEFAALLGERPELHALFADVAARGRALGIHLILGTQRITGVVRDGLLANCPLRISLRVTDATDSRAVIGGDEAARLDGGQAGRGVALLRRASDGAPQRFRVALSAPSDVAAARTARQGAPLRRPWLPALPEQLALAEITAQVPTGGLALGLADEPEQQRQHPLVISAADRGVLVVGRAGAGKTTALHTLAAQASSVVWVPRHGEGAWDAVTSLVEAPRAGAVIVIDDLDALGGGLPLDYAHELHDRIERLVRLAGDAGMLVLASAQRLNGAIARVADLLPRRLILGTVSRVEHVSLGGEPEHFAARCPPGRGRWDGTAVQVARTAEQAGPPRTRTPATWRPQHPLAGVVVRSPAGIRDVLADWASHGTHVVAPAEFGAHLHADDAPVVVVGDVDDWQRHWRLLTEVRAEHELVIDAGCLADYRMLTGERALPPYCEPGRARAWLHVPGDSAVRVALE</sequence>
<evidence type="ECO:0000313" key="6">
    <source>
        <dbReference type="EMBL" id="BDV30170.1"/>
    </source>
</evidence>
<dbReference type="EMBL" id="AP027141">
    <property type="protein sequence ID" value="BDV30170.1"/>
    <property type="molecule type" value="Genomic_DNA"/>
</dbReference>
<keyword evidence="1 3" id="KW-0547">Nucleotide-binding</keyword>
<dbReference type="SUPFAM" id="SSF52540">
    <property type="entry name" value="P-loop containing nucleoside triphosphate hydrolases"/>
    <property type="match status" value="2"/>
</dbReference>
<keyword evidence="4" id="KW-1133">Transmembrane helix</keyword>
<dbReference type="PANTHER" id="PTHR22683:SF1">
    <property type="entry name" value="TYPE VII SECRETION SYSTEM PROTEIN ESSC"/>
    <property type="match status" value="1"/>
</dbReference>